<sequence length="316" mass="35555">MNLSFSEFCIDSEALELCVVDKRVALDERHISLLSLLAEHYPEHCSKQDCLAEVWQDTVVSDMSLSKLVSDTRKLFAKAGYQGPLIQTVHGRGYRLEHVLGKQLQAAEQARLEQVIPLAQNQTHQPIESVAPLKQSDPDKAPQMVQISQSSWWEIFAKVLIALVLVLGLMFQLWQGGSLNVVHDHRLTYSEPSDAIGRILWIDDHPENNLVEKAYFEQKKIGVYNTVTSEEALMLLTMYQYQVVISDMGRHGDPLAGLKLLQSIRENGHKTPFYLYTYVESEGVNSAITEAGGQAVVVDSDSLYRLVLSHFSTKQT</sequence>
<dbReference type="CDD" id="cd00383">
    <property type="entry name" value="trans_reg_C"/>
    <property type="match status" value="1"/>
</dbReference>
<evidence type="ECO:0000256" key="1">
    <source>
        <dbReference type="ARBA" id="ARBA00023125"/>
    </source>
</evidence>
<feature type="DNA-binding region" description="OmpR/PhoB-type" evidence="2">
    <location>
        <begin position="1"/>
        <end position="98"/>
    </location>
</feature>
<dbReference type="Gene3D" id="3.40.50.2300">
    <property type="match status" value="1"/>
</dbReference>
<reference evidence="4" key="1">
    <citation type="submission" date="2021-05" db="EMBL/GenBank/DDBJ databases">
        <title>Molecular characterization for Shewanella algae harboring chromosomal blaOXA-55-like strains isolated from clinical and environment sample.</title>
        <authorList>
            <person name="Ohama Y."/>
            <person name="Aoki K."/>
            <person name="Harada S."/>
            <person name="Moriya K."/>
            <person name="Ishii Y."/>
            <person name="Tateda K."/>
        </authorList>
    </citation>
    <scope>NUCLEOTIDE SEQUENCE</scope>
    <source>
        <strain evidence="4">JCM 11563</strain>
    </source>
</reference>
<protein>
    <recommendedName>
        <fullName evidence="3">OmpR/PhoB-type domain-containing protein</fullName>
    </recommendedName>
</protein>
<dbReference type="InterPro" id="IPR016032">
    <property type="entry name" value="Sig_transdc_resp-reg_C-effctor"/>
</dbReference>
<dbReference type="InterPro" id="IPR001789">
    <property type="entry name" value="Sig_transdc_resp-reg_receiver"/>
</dbReference>
<evidence type="ECO:0000259" key="3">
    <source>
        <dbReference type="PROSITE" id="PS51755"/>
    </source>
</evidence>
<evidence type="ECO:0000256" key="2">
    <source>
        <dbReference type="PROSITE-ProRule" id="PRU01091"/>
    </source>
</evidence>
<dbReference type="Pfam" id="PF00072">
    <property type="entry name" value="Response_reg"/>
    <property type="match status" value="1"/>
</dbReference>
<gene>
    <name evidence="4" type="ORF">TUM4438_26930</name>
</gene>
<dbReference type="InterPro" id="IPR036388">
    <property type="entry name" value="WH-like_DNA-bd_sf"/>
</dbReference>
<keyword evidence="1 2" id="KW-0238">DNA-binding</keyword>
<dbReference type="Gene3D" id="1.10.10.10">
    <property type="entry name" value="Winged helix-like DNA-binding domain superfamily/Winged helix DNA-binding domain"/>
    <property type="match status" value="1"/>
</dbReference>
<dbReference type="PROSITE" id="PS51755">
    <property type="entry name" value="OMPR_PHOB"/>
    <property type="match status" value="1"/>
</dbReference>
<dbReference type="EMBL" id="BPEY01000048">
    <property type="protein sequence ID" value="GIU47527.1"/>
    <property type="molecule type" value="Genomic_DNA"/>
</dbReference>
<dbReference type="InterPro" id="IPR001867">
    <property type="entry name" value="OmpR/PhoB-type_DNA-bd"/>
</dbReference>
<dbReference type="Proteomes" id="UP000887104">
    <property type="component" value="Unassembled WGS sequence"/>
</dbReference>
<dbReference type="SUPFAM" id="SSF46894">
    <property type="entry name" value="C-terminal effector domain of the bipartite response regulators"/>
    <property type="match status" value="1"/>
</dbReference>
<name>A0ABQ4PJC9_9GAMM</name>
<evidence type="ECO:0000313" key="5">
    <source>
        <dbReference type="Proteomes" id="UP000887104"/>
    </source>
</evidence>
<proteinExistence type="predicted"/>
<comment type="caution">
    <text evidence="4">The sequence shown here is derived from an EMBL/GenBank/DDBJ whole genome shotgun (WGS) entry which is preliminary data.</text>
</comment>
<feature type="domain" description="OmpR/PhoB-type" evidence="3">
    <location>
        <begin position="1"/>
        <end position="98"/>
    </location>
</feature>
<dbReference type="SMART" id="SM00862">
    <property type="entry name" value="Trans_reg_C"/>
    <property type="match status" value="1"/>
</dbReference>
<dbReference type="SUPFAM" id="SSF52172">
    <property type="entry name" value="CheY-like"/>
    <property type="match status" value="1"/>
</dbReference>
<evidence type="ECO:0000313" key="4">
    <source>
        <dbReference type="EMBL" id="GIU47527.1"/>
    </source>
</evidence>
<dbReference type="RefSeq" id="WP_220781682.1">
    <property type="nucleotide sequence ID" value="NZ_BPEY01000048.1"/>
</dbReference>
<dbReference type="Pfam" id="PF00486">
    <property type="entry name" value="Trans_reg_C"/>
    <property type="match status" value="1"/>
</dbReference>
<organism evidence="4 5">
    <name type="scientific">Shewanella sairae</name>
    <dbReference type="NCBI Taxonomy" id="190310"/>
    <lineage>
        <taxon>Bacteria</taxon>
        <taxon>Pseudomonadati</taxon>
        <taxon>Pseudomonadota</taxon>
        <taxon>Gammaproteobacteria</taxon>
        <taxon>Alteromonadales</taxon>
        <taxon>Shewanellaceae</taxon>
        <taxon>Shewanella</taxon>
    </lineage>
</organism>
<accession>A0ABQ4PJC9</accession>
<dbReference type="InterPro" id="IPR011006">
    <property type="entry name" value="CheY-like_superfamily"/>
</dbReference>
<keyword evidence="5" id="KW-1185">Reference proteome</keyword>